<accession>A0ABY6LL62</accession>
<feature type="chain" id="PRO_5046998032" evidence="1">
    <location>
        <begin position="29"/>
        <end position="129"/>
    </location>
</feature>
<dbReference type="EMBL" id="CP092880">
    <property type="protein sequence ID" value="UYV80250.1"/>
    <property type="molecule type" value="Genomic_DNA"/>
</dbReference>
<reference evidence="2 3" key="1">
    <citation type="submission" date="2022-01" db="EMBL/GenBank/DDBJ databases">
        <title>A chromosomal length assembly of Cordylochernes scorpioides.</title>
        <authorList>
            <person name="Zeh D."/>
            <person name="Zeh J."/>
        </authorList>
    </citation>
    <scope>NUCLEOTIDE SEQUENCE [LARGE SCALE GENOMIC DNA]</scope>
    <source>
        <strain evidence="2">IN4F17</strain>
        <tissue evidence="2">Whole Body</tissue>
    </source>
</reference>
<evidence type="ECO:0000256" key="1">
    <source>
        <dbReference type="SAM" id="SignalP"/>
    </source>
</evidence>
<gene>
    <name evidence="2" type="ORF">LAZ67_18002150</name>
</gene>
<keyword evidence="3" id="KW-1185">Reference proteome</keyword>
<protein>
    <submittedName>
        <fullName evidence="2">Uncharacterized protein</fullName>
    </submittedName>
</protein>
<keyword evidence="1" id="KW-0732">Signal</keyword>
<proteinExistence type="predicted"/>
<sequence length="129" mass="15273">MNAPQHQPFKPTACIQWFLAMDIFFTGAASISLHPTREVMKSVEIFQKGTLSWSVPNNYWVVKKIRLVFASLCFITFFVDDDFDDEEDLKTWLNNFFDTRPGDFWRNGINKLLERWEAVINNNREYIID</sequence>
<dbReference type="Proteomes" id="UP001235939">
    <property type="component" value="Chromosome 18"/>
</dbReference>
<dbReference type="InterPro" id="IPR036397">
    <property type="entry name" value="RNaseH_sf"/>
</dbReference>
<feature type="signal peptide" evidence="1">
    <location>
        <begin position="1"/>
        <end position="28"/>
    </location>
</feature>
<evidence type="ECO:0000313" key="3">
    <source>
        <dbReference type="Proteomes" id="UP001235939"/>
    </source>
</evidence>
<organism evidence="2 3">
    <name type="scientific">Cordylochernes scorpioides</name>
    <dbReference type="NCBI Taxonomy" id="51811"/>
    <lineage>
        <taxon>Eukaryota</taxon>
        <taxon>Metazoa</taxon>
        <taxon>Ecdysozoa</taxon>
        <taxon>Arthropoda</taxon>
        <taxon>Chelicerata</taxon>
        <taxon>Arachnida</taxon>
        <taxon>Pseudoscorpiones</taxon>
        <taxon>Cheliferoidea</taxon>
        <taxon>Chernetidae</taxon>
        <taxon>Cordylochernes</taxon>
    </lineage>
</organism>
<dbReference type="Gene3D" id="3.30.420.10">
    <property type="entry name" value="Ribonuclease H-like superfamily/Ribonuclease H"/>
    <property type="match status" value="1"/>
</dbReference>
<evidence type="ECO:0000313" key="2">
    <source>
        <dbReference type="EMBL" id="UYV80250.1"/>
    </source>
</evidence>
<name>A0ABY6LL62_9ARAC</name>